<sequence length="491" mass="50321">MAAAAGVGVTWLVASRSEVTAAGTFFATVAAFTLVAGVARLGAPTSLVYWPARLRAEGQHGLLGPCLRIGLVPVAVASVALGGLLLLAADPIAAVFADHDGRPATADALRALAPLLPAAVLTEALLATARGYRAVRPTIMLDRLLRPGLQLLAVGAVVGLWWAAGGPAPWVLALAWAVPYLPVAVLAGRQLRRVHTSAIANPTAPPPDQTQTARLRRRFWRFAGPRAVASVLQLALQRVDVLLVAALGGLAAAAGYAVASRFLAVGQLANQGISQAVQPRLAEALATGDTDRARDLFQTATGWLVLLAWPLHLSVLVAAPAYLGLFGDAYRDGAPAVMTLAAAMLLATVCGPVDMVLAMGGRTRWNLINVSAALAVMVLISLLLIPRLGALGAAVGLAAAVAVNNLAPLAQVRRAVRVHPFGAGTRAAAALAAGCFGVVPLASVALGGGALAGLAVGGLGYGAGVWMFRRQLAWRELTTLGRRPTITRGRS</sequence>
<keyword evidence="3 6" id="KW-0812">Transmembrane</keyword>
<evidence type="ECO:0000313" key="8">
    <source>
        <dbReference type="Proteomes" id="UP001499978"/>
    </source>
</evidence>
<feature type="transmembrane region" description="Helical" evidence="6">
    <location>
        <begin position="337"/>
        <end position="358"/>
    </location>
</feature>
<dbReference type="Pfam" id="PF01554">
    <property type="entry name" value="MatE"/>
    <property type="match status" value="1"/>
</dbReference>
<comment type="subcellular location">
    <subcellularLocation>
        <location evidence="1">Cell membrane</location>
        <topology evidence="1">Multi-pass membrane protein</topology>
    </subcellularLocation>
</comment>
<feature type="transmembrane region" description="Helical" evidence="6">
    <location>
        <begin position="448"/>
        <end position="468"/>
    </location>
</feature>
<comment type="caution">
    <text evidence="7">The sequence shown here is derived from an EMBL/GenBank/DDBJ whole genome shotgun (WGS) entry which is preliminary data.</text>
</comment>
<organism evidence="7 8">
    <name type="scientific">Pilimelia columellifera subsp. columellifera</name>
    <dbReference type="NCBI Taxonomy" id="706583"/>
    <lineage>
        <taxon>Bacteria</taxon>
        <taxon>Bacillati</taxon>
        <taxon>Actinomycetota</taxon>
        <taxon>Actinomycetes</taxon>
        <taxon>Micromonosporales</taxon>
        <taxon>Micromonosporaceae</taxon>
        <taxon>Pilimelia</taxon>
    </lineage>
</organism>
<feature type="transmembrane region" description="Helical" evidence="6">
    <location>
        <begin position="302"/>
        <end position="325"/>
    </location>
</feature>
<protein>
    <recommendedName>
        <fullName evidence="9">Polysaccharide biosynthesis protein C-terminal domain-containing protein</fullName>
    </recommendedName>
</protein>
<proteinExistence type="predicted"/>
<keyword evidence="2" id="KW-1003">Cell membrane</keyword>
<dbReference type="InterPro" id="IPR050833">
    <property type="entry name" value="Poly_Biosynth_Transport"/>
</dbReference>
<evidence type="ECO:0000256" key="2">
    <source>
        <dbReference type="ARBA" id="ARBA00022475"/>
    </source>
</evidence>
<feature type="transmembrane region" description="Helical" evidence="6">
    <location>
        <begin position="365"/>
        <end position="385"/>
    </location>
</feature>
<dbReference type="Proteomes" id="UP001499978">
    <property type="component" value="Unassembled WGS sequence"/>
</dbReference>
<evidence type="ECO:0000256" key="4">
    <source>
        <dbReference type="ARBA" id="ARBA00022989"/>
    </source>
</evidence>
<accession>A0ABN3NM58</accession>
<keyword evidence="5 6" id="KW-0472">Membrane</keyword>
<feature type="transmembrane region" description="Helical" evidence="6">
    <location>
        <begin position="170"/>
        <end position="188"/>
    </location>
</feature>
<evidence type="ECO:0000256" key="3">
    <source>
        <dbReference type="ARBA" id="ARBA00022692"/>
    </source>
</evidence>
<feature type="transmembrane region" description="Helical" evidence="6">
    <location>
        <begin position="62"/>
        <end position="88"/>
    </location>
</feature>
<keyword evidence="4 6" id="KW-1133">Transmembrane helix</keyword>
<reference evidence="7 8" key="1">
    <citation type="journal article" date="2019" name="Int. J. Syst. Evol. Microbiol.">
        <title>The Global Catalogue of Microorganisms (GCM) 10K type strain sequencing project: providing services to taxonomists for standard genome sequencing and annotation.</title>
        <authorList>
            <consortium name="The Broad Institute Genomics Platform"/>
            <consortium name="The Broad Institute Genome Sequencing Center for Infectious Disease"/>
            <person name="Wu L."/>
            <person name="Ma J."/>
        </authorList>
    </citation>
    <scope>NUCLEOTIDE SEQUENCE [LARGE SCALE GENOMIC DNA]</scope>
    <source>
        <strain evidence="7 8">JCM 3367</strain>
    </source>
</reference>
<dbReference type="InterPro" id="IPR002528">
    <property type="entry name" value="MATE_fam"/>
</dbReference>
<feature type="transmembrane region" description="Helical" evidence="6">
    <location>
        <begin position="391"/>
        <end position="409"/>
    </location>
</feature>
<feature type="transmembrane region" description="Helical" evidence="6">
    <location>
        <begin position="242"/>
        <end position="264"/>
    </location>
</feature>
<feature type="transmembrane region" description="Helical" evidence="6">
    <location>
        <begin position="421"/>
        <end position="442"/>
    </location>
</feature>
<evidence type="ECO:0000256" key="1">
    <source>
        <dbReference type="ARBA" id="ARBA00004651"/>
    </source>
</evidence>
<evidence type="ECO:0000256" key="6">
    <source>
        <dbReference type="SAM" id="Phobius"/>
    </source>
</evidence>
<feature type="transmembrane region" description="Helical" evidence="6">
    <location>
        <begin position="219"/>
        <end position="236"/>
    </location>
</feature>
<keyword evidence="8" id="KW-1185">Reference proteome</keyword>
<dbReference type="EMBL" id="BAAARY010000010">
    <property type="protein sequence ID" value="GAA2524424.1"/>
    <property type="molecule type" value="Genomic_DNA"/>
</dbReference>
<feature type="transmembrane region" description="Helical" evidence="6">
    <location>
        <begin position="144"/>
        <end position="164"/>
    </location>
</feature>
<dbReference type="PANTHER" id="PTHR30250">
    <property type="entry name" value="PST FAMILY PREDICTED COLANIC ACID TRANSPORTER"/>
    <property type="match status" value="1"/>
</dbReference>
<gene>
    <name evidence="7" type="ORF">GCM10010201_23690</name>
</gene>
<evidence type="ECO:0008006" key="9">
    <source>
        <dbReference type="Google" id="ProtNLM"/>
    </source>
</evidence>
<feature type="transmembrane region" description="Helical" evidence="6">
    <location>
        <begin position="31"/>
        <end position="50"/>
    </location>
</feature>
<name>A0ABN3NM58_9ACTN</name>
<evidence type="ECO:0000313" key="7">
    <source>
        <dbReference type="EMBL" id="GAA2524424.1"/>
    </source>
</evidence>
<evidence type="ECO:0000256" key="5">
    <source>
        <dbReference type="ARBA" id="ARBA00023136"/>
    </source>
</evidence>
<dbReference type="PANTHER" id="PTHR30250:SF11">
    <property type="entry name" value="O-ANTIGEN TRANSPORTER-RELATED"/>
    <property type="match status" value="1"/>
</dbReference>
<dbReference type="RefSeq" id="WP_344172252.1">
    <property type="nucleotide sequence ID" value="NZ_BAAARY010000010.1"/>
</dbReference>